<feature type="transmembrane region" description="Helical" evidence="6">
    <location>
        <begin position="197"/>
        <end position="218"/>
    </location>
</feature>
<feature type="transmembrane region" description="Helical" evidence="6">
    <location>
        <begin position="136"/>
        <end position="159"/>
    </location>
</feature>
<dbReference type="Proteomes" id="UP000030752">
    <property type="component" value="Unassembled WGS sequence"/>
</dbReference>
<dbReference type="GO" id="GO:0005886">
    <property type="term" value="C:plasma membrane"/>
    <property type="evidence" value="ECO:0007669"/>
    <property type="project" value="TreeGrafter"/>
</dbReference>
<feature type="transmembrane region" description="Helical" evidence="6">
    <location>
        <begin position="333"/>
        <end position="354"/>
    </location>
</feature>
<dbReference type="Pfam" id="PF07690">
    <property type="entry name" value="MFS_1"/>
    <property type="match status" value="1"/>
</dbReference>
<feature type="transmembrane region" description="Helical" evidence="6">
    <location>
        <begin position="481"/>
        <end position="500"/>
    </location>
</feature>
<keyword evidence="3 6" id="KW-1133">Transmembrane helix</keyword>
<dbReference type="HOGENOM" id="CLU_000960_22_0_1"/>
<evidence type="ECO:0000313" key="9">
    <source>
        <dbReference type="Proteomes" id="UP000030752"/>
    </source>
</evidence>
<feature type="domain" description="Major facilitator superfamily (MFS) profile" evidence="7">
    <location>
        <begin position="41"/>
        <end position="505"/>
    </location>
</feature>
<feature type="transmembrane region" description="Helical" evidence="6">
    <location>
        <begin position="366"/>
        <end position="385"/>
    </location>
</feature>
<dbReference type="SUPFAM" id="SSF103473">
    <property type="entry name" value="MFS general substrate transporter"/>
    <property type="match status" value="1"/>
</dbReference>
<dbReference type="eggNOG" id="KOG0254">
    <property type="taxonomic scope" value="Eukaryota"/>
</dbReference>
<evidence type="ECO:0000256" key="6">
    <source>
        <dbReference type="SAM" id="Phobius"/>
    </source>
</evidence>
<dbReference type="PANTHER" id="PTHR23501:SF195">
    <property type="entry name" value="PEP5"/>
    <property type="match status" value="1"/>
</dbReference>
<feature type="transmembrane region" description="Helical" evidence="6">
    <location>
        <begin position="303"/>
        <end position="327"/>
    </location>
</feature>
<dbReference type="InterPro" id="IPR020846">
    <property type="entry name" value="MFS_dom"/>
</dbReference>
<dbReference type="PANTHER" id="PTHR23501">
    <property type="entry name" value="MAJOR FACILITATOR SUPERFAMILY"/>
    <property type="match status" value="1"/>
</dbReference>
<keyword evidence="2 6" id="KW-0812">Transmembrane</keyword>
<dbReference type="InterPro" id="IPR036259">
    <property type="entry name" value="MFS_trans_sf"/>
</dbReference>
<feature type="transmembrane region" description="Helical" evidence="6">
    <location>
        <begin position="230"/>
        <end position="250"/>
    </location>
</feature>
<keyword evidence="4 6" id="KW-0472">Membrane</keyword>
<keyword evidence="9" id="KW-1185">Reference proteome</keyword>
<evidence type="ECO:0000256" key="2">
    <source>
        <dbReference type="ARBA" id="ARBA00022692"/>
    </source>
</evidence>
<evidence type="ECO:0000256" key="1">
    <source>
        <dbReference type="ARBA" id="ARBA00004141"/>
    </source>
</evidence>
<proteinExistence type="predicted"/>
<dbReference type="Gene3D" id="1.20.1720.10">
    <property type="entry name" value="Multidrug resistance protein D"/>
    <property type="match status" value="1"/>
</dbReference>
<evidence type="ECO:0000256" key="3">
    <source>
        <dbReference type="ARBA" id="ARBA00022989"/>
    </source>
</evidence>
<dbReference type="PRINTS" id="PR01036">
    <property type="entry name" value="TCRTETB"/>
</dbReference>
<dbReference type="GO" id="GO:0022857">
    <property type="term" value="F:transmembrane transporter activity"/>
    <property type="evidence" value="ECO:0007669"/>
    <property type="project" value="InterPro"/>
</dbReference>
<dbReference type="RefSeq" id="XP_008714692.1">
    <property type="nucleotide sequence ID" value="XM_008716470.1"/>
</dbReference>
<sequence length="537" mass="57657">MASKTEPGQVQEPKNMITPSSVIENEIETGLSMGTLRRRIVMFSLCLALFLSALDVTIIATALPTIARHLDASAAEYAWIGSCYTLANTSSIAIWAKLSDIFGRKPIIMLANGTFLAGSLISGLASSVSMLIGGRILHGLGAGGCTILVTIVISDLFVLRDRAKYYGITGIVYAISSSVGPVLGGVFTQTIGWRWCFFINLPFDGVSLVVLLFALKIPTPRTALIAGLRSLDWVGSFLIIGGTVCFLYGLESGAGGTRAWNSPQVICLLVFGVLILLLFGIYEHSFAKDPLVPARIFSRRTNVASFLVLCLHGFVFISFDYFLPLYFQTALHFSPIISGVSLFALVLPLSAATMSAGWYIRKSQDYLLPTWIGCVLMTTGTGLFIDLGATTNWAKIIIFQIVAGLGAGPLFQAPMIAFQSHLPQKDVPAASSASMFLRNLSSSMSIVIGSVLLQKNLGGGQLTTETRTEGSPSKYASAMRLMWIFFTAVAGLMAFTSIFIENMPRQDELETDSAGLETPSSAEKVSGTQPLSDVHDS</sequence>
<dbReference type="AlphaFoldDB" id="W2S2M6"/>
<gene>
    <name evidence="8" type="ORF">HMPREF1541_02114</name>
</gene>
<reference evidence="8 9" key="1">
    <citation type="submission" date="2013-03" db="EMBL/GenBank/DDBJ databases">
        <title>The Genome Sequence of Phialophora europaea CBS 101466.</title>
        <authorList>
            <consortium name="The Broad Institute Genomics Platform"/>
            <person name="Cuomo C."/>
            <person name="de Hoog S."/>
            <person name="Gorbushina A."/>
            <person name="Walker B."/>
            <person name="Young S.K."/>
            <person name="Zeng Q."/>
            <person name="Gargeya S."/>
            <person name="Fitzgerald M."/>
            <person name="Haas B."/>
            <person name="Abouelleil A."/>
            <person name="Allen A.W."/>
            <person name="Alvarado L."/>
            <person name="Arachchi H.M."/>
            <person name="Berlin A.M."/>
            <person name="Chapman S.B."/>
            <person name="Gainer-Dewar J."/>
            <person name="Goldberg J."/>
            <person name="Griggs A."/>
            <person name="Gujja S."/>
            <person name="Hansen M."/>
            <person name="Howarth C."/>
            <person name="Imamovic A."/>
            <person name="Ireland A."/>
            <person name="Larimer J."/>
            <person name="McCowan C."/>
            <person name="Murphy C."/>
            <person name="Pearson M."/>
            <person name="Poon T.W."/>
            <person name="Priest M."/>
            <person name="Roberts A."/>
            <person name="Saif S."/>
            <person name="Shea T."/>
            <person name="Sisk P."/>
            <person name="Sykes S."/>
            <person name="Wortman J."/>
            <person name="Nusbaum C."/>
            <person name="Birren B."/>
        </authorList>
    </citation>
    <scope>NUCLEOTIDE SEQUENCE [LARGE SCALE GENOMIC DNA]</scope>
    <source>
        <strain evidence="8 9">CBS 101466</strain>
    </source>
</reference>
<dbReference type="EMBL" id="KB822718">
    <property type="protein sequence ID" value="ETN42956.1"/>
    <property type="molecule type" value="Genomic_DNA"/>
</dbReference>
<dbReference type="Gene3D" id="1.20.1250.20">
    <property type="entry name" value="MFS general substrate transporter like domains"/>
    <property type="match status" value="1"/>
</dbReference>
<feature type="transmembrane region" description="Helical" evidence="6">
    <location>
        <begin position="262"/>
        <end position="282"/>
    </location>
</feature>
<feature type="transmembrane region" description="Helical" evidence="6">
    <location>
        <begin position="40"/>
        <end position="65"/>
    </location>
</feature>
<dbReference type="VEuPathDB" id="FungiDB:HMPREF1541_02114"/>
<dbReference type="InterPro" id="IPR011701">
    <property type="entry name" value="MFS"/>
</dbReference>
<dbReference type="GeneID" id="19969453"/>
<evidence type="ECO:0000256" key="4">
    <source>
        <dbReference type="ARBA" id="ARBA00023136"/>
    </source>
</evidence>
<accession>W2S2M6</accession>
<name>W2S2M6_CYPE1</name>
<evidence type="ECO:0000259" key="7">
    <source>
        <dbReference type="PROSITE" id="PS50850"/>
    </source>
</evidence>
<comment type="subcellular location">
    <subcellularLocation>
        <location evidence="1">Membrane</location>
        <topology evidence="1">Multi-pass membrane protein</topology>
    </subcellularLocation>
</comment>
<evidence type="ECO:0000313" key="8">
    <source>
        <dbReference type="EMBL" id="ETN42956.1"/>
    </source>
</evidence>
<feature type="transmembrane region" description="Helical" evidence="6">
    <location>
        <begin position="77"/>
        <end position="96"/>
    </location>
</feature>
<dbReference type="InParanoid" id="W2S2M6"/>
<feature type="transmembrane region" description="Helical" evidence="6">
    <location>
        <begin position="171"/>
        <end position="191"/>
    </location>
</feature>
<dbReference type="CDD" id="cd17502">
    <property type="entry name" value="MFS_Azr1_MDR_like"/>
    <property type="match status" value="1"/>
</dbReference>
<organism evidence="8 9">
    <name type="scientific">Cyphellophora europaea (strain CBS 101466)</name>
    <name type="common">Phialophora europaea</name>
    <dbReference type="NCBI Taxonomy" id="1220924"/>
    <lineage>
        <taxon>Eukaryota</taxon>
        <taxon>Fungi</taxon>
        <taxon>Dikarya</taxon>
        <taxon>Ascomycota</taxon>
        <taxon>Pezizomycotina</taxon>
        <taxon>Eurotiomycetes</taxon>
        <taxon>Chaetothyriomycetidae</taxon>
        <taxon>Chaetothyriales</taxon>
        <taxon>Cyphellophoraceae</taxon>
        <taxon>Cyphellophora</taxon>
    </lineage>
</organism>
<feature type="transmembrane region" description="Helical" evidence="6">
    <location>
        <begin position="108"/>
        <end position="130"/>
    </location>
</feature>
<evidence type="ECO:0000256" key="5">
    <source>
        <dbReference type="SAM" id="MobiDB-lite"/>
    </source>
</evidence>
<feature type="compositionally biased region" description="Polar residues" evidence="5">
    <location>
        <begin position="518"/>
        <end position="531"/>
    </location>
</feature>
<dbReference type="PROSITE" id="PS50850">
    <property type="entry name" value="MFS"/>
    <property type="match status" value="1"/>
</dbReference>
<dbReference type="OrthoDB" id="10021397at2759"/>
<protein>
    <recommendedName>
        <fullName evidence="7">Major facilitator superfamily (MFS) profile domain-containing protein</fullName>
    </recommendedName>
</protein>
<feature type="transmembrane region" description="Helical" evidence="6">
    <location>
        <begin position="397"/>
        <end position="418"/>
    </location>
</feature>
<feature type="region of interest" description="Disordered" evidence="5">
    <location>
        <begin position="508"/>
        <end position="537"/>
    </location>
</feature>